<feature type="compositionally biased region" description="Acidic residues" evidence="1">
    <location>
        <begin position="21"/>
        <end position="32"/>
    </location>
</feature>
<accession>A0ABD0NXC5</accession>
<keyword evidence="3" id="KW-1185">Reference proteome</keyword>
<name>A0ABD0NXC5_CIRMR</name>
<evidence type="ECO:0000256" key="1">
    <source>
        <dbReference type="SAM" id="MobiDB-lite"/>
    </source>
</evidence>
<reference evidence="2 3" key="1">
    <citation type="submission" date="2024-05" db="EMBL/GenBank/DDBJ databases">
        <title>Genome sequencing and assembly of Indian major carp, Cirrhinus mrigala (Hamilton, 1822).</title>
        <authorList>
            <person name="Mohindra V."/>
            <person name="Chowdhury L.M."/>
            <person name="Lal K."/>
            <person name="Jena J.K."/>
        </authorList>
    </citation>
    <scope>NUCLEOTIDE SEQUENCE [LARGE SCALE GENOMIC DNA]</scope>
    <source>
        <strain evidence="2">CM1030</strain>
        <tissue evidence="2">Blood</tissue>
    </source>
</reference>
<feature type="non-terminal residue" evidence="2">
    <location>
        <position position="74"/>
    </location>
</feature>
<dbReference type="Proteomes" id="UP001529510">
    <property type="component" value="Unassembled WGS sequence"/>
</dbReference>
<proteinExistence type="predicted"/>
<protein>
    <submittedName>
        <fullName evidence="2">Uncharacterized protein</fullName>
    </submittedName>
</protein>
<comment type="caution">
    <text evidence="2">The sequence shown here is derived from an EMBL/GenBank/DDBJ whole genome shotgun (WGS) entry which is preliminary data.</text>
</comment>
<gene>
    <name evidence="2" type="ORF">M9458_038382</name>
</gene>
<dbReference type="AlphaFoldDB" id="A0ABD0NXC5"/>
<organism evidence="2 3">
    <name type="scientific">Cirrhinus mrigala</name>
    <name type="common">Mrigala</name>
    <dbReference type="NCBI Taxonomy" id="683832"/>
    <lineage>
        <taxon>Eukaryota</taxon>
        <taxon>Metazoa</taxon>
        <taxon>Chordata</taxon>
        <taxon>Craniata</taxon>
        <taxon>Vertebrata</taxon>
        <taxon>Euteleostomi</taxon>
        <taxon>Actinopterygii</taxon>
        <taxon>Neopterygii</taxon>
        <taxon>Teleostei</taxon>
        <taxon>Ostariophysi</taxon>
        <taxon>Cypriniformes</taxon>
        <taxon>Cyprinidae</taxon>
        <taxon>Labeoninae</taxon>
        <taxon>Labeonini</taxon>
        <taxon>Cirrhinus</taxon>
    </lineage>
</organism>
<feature type="region of interest" description="Disordered" evidence="1">
    <location>
        <begin position="1"/>
        <end position="74"/>
    </location>
</feature>
<evidence type="ECO:0000313" key="3">
    <source>
        <dbReference type="Proteomes" id="UP001529510"/>
    </source>
</evidence>
<evidence type="ECO:0000313" key="2">
    <source>
        <dbReference type="EMBL" id="KAL0166538.1"/>
    </source>
</evidence>
<dbReference type="EMBL" id="JAMKFB020000019">
    <property type="protein sequence ID" value="KAL0166538.1"/>
    <property type="molecule type" value="Genomic_DNA"/>
</dbReference>
<sequence>MEGRGNGDVIQCYPPIAEHQDEGDDDDDEDDQIQYLSGGTKQKMHMQKNDHQTNKKLHIQHSTVTKPDLANLSP</sequence>